<gene>
    <name evidence="9" type="ORF">B0H17DRAFT_1075760</name>
</gene>
<keyword evidence="6" id="KW-0788">Thiol protease</keyword>
<evidence type="ECO:0000313" key="9">
    <source>
        <dbReference type="EMBL" id="KAJ7681639.1"/>
    </source>
</evidence>
<protein>
    <recommendedName>
        <fullName evidence="2">ubiquitinyl hydrolase 1</fullName>
        <ecNumber evidence="2">3.4.19.12</ecNumber>
    </recommendedName>
</protein>
<evidence type="ECO:0000259" key="8">
    <source>
        <dbReference type="PROSITE" id="PS50235"/>
    </source>
</evidence>
<keyword evidence="4" id="KW-0833">Ubl conjugation pathway</keyword>
<keyword evidence="10" id="KW-1185">Reference proteome</keyword>
<organism evidence="9 10">
    <name type="scientific">Mycena rosella</name>
    <name type="common">Pink bonnet</name>
    <name type="synonym">Agaricus rosellus</name>
    <dbReference type="NCBI Taxonomy" id="1033263"/>
    <lineage>
        <taxon>Eukaryota</taxon>
        <taxon>Fungi</taxon>
        <taxon>Dikarya</taxon>
        <taxon>Basidiomycota</taxon>
        <taxon>Agaricomycotina</taxon>
        <taxon>Agaricomycetes</taxon>
        <taxon>Agaricomycetidae</taxon>
        <taxon>Agaricales</taxon>
        <taxon>Marasmiineae</taxon>
        <taxon>Mycenaceae</taxon>
        <taxon>Mycena</taxon>
    </lineage>
</organism>
<dbReference type="GO" id="GO:0005634">
    <property type="term" value="C:nucleus"/>
    <property type="evidence" value="ECO:0007669"/>
    <property type="project" value="TreeGrafter"/>
</dbReference>
<evidence type="ECO:0000256" key="4">
    <source>
        <dbReference type="ARBA" id="ARBA00022786"/>
    </source>
</evidence>
<dbReference type="CDD" id="cd02257">
    <property type="entry name" value="Peptidase_C19"/>
    <property type="match status" value="1"/>
</dbReference>
<dbReference type="InterPro" id="IPR028889">
    <property type="entry name" value="USP"/>
</dbReference>
<dbReference type="PROSITE" id="PS50235">
    <property type="entry name" value="USP_3"/>
    <property type="match status" value="1"/>
</dbReference>
<reference evidence="9" key="1">
    <citation type="submission" date="2023-03" db="EMBL/GenBank/DDBJ databases">
        <title>Massive genome expansion in bonnet fungi (Mycena s.s.) driven by repeated elements and novel gene families across ecological guilds.</title>
        <authorList>
            <consortium name="Lawrence Berkeley National Laboratory"/>
            <person name="Harder C.B."/>
            <person name="Miyauchi S."/>
            <person name="Viragh M."/>
            <person name="Kuo A."/>
            <person name="Thoen E."/>
            <person name="Andreopoulos B."/>
            <person name="Lu D."/>
            <person name="Skrede I."/>
            <person name="Drula E."/>
            <person name="Henrissat B."/>
            <person name="Morin E."/>
            <person name="Kohler A."/>
            <person name="Barry K."/>
            <person name="LaButti K."/>
            <person name="Morin E."/>
            <person name="Salamov A."/>
            <person name="Lipzen A."/>
            <person name="Mereny Z."/>
            <person name="Hegedus B."/>
            <person name="Baldrian P."/>
            <person name="Stursova M."/>
            <person name="Weitz H."/>
            <person name="Taylor A."/>
            <person name="Grigoriev I.V."/>
            <person name="Nagy L.G."/>
            <person name="Martin F."/>
            <person name="Kauserud H."/>
        </authorList>
    </citation>
    <scope>NUCLEOTIDE SEQUENCE</scope>
    <source>
        <strain evidence="9">CBHHK067</strain>
    </source>
</reference>
<dbReference type="GO" id="GO:0005829">
    <property type="term" value="C:cytosol"/>
    <property type="evidence" value="ECO:0007669"/>
    <property type="project" value="TreeGrafter"/>
</dbReference>
<dbReference type="GO" id="GO:0004843">
    <property type="term" value="F:cysteine-type deubiquitinase activity"/>
    <property type="evidence" value="ECO:0007669"/>
    <property type="project" value="UniProtKB-EC"/>
</dbReference>
<dbReference type="InterPro" id="IPR050164">
    <property type="entry name" value="Peptidase_C19"/>
</dbReference>
<dbReference type="InterPro" id="IPR038765">
    <property type="entry name" value="Papain-like_cys_pep_sf"/>
</dbReference>
<dbReference type="Gene3D" id="3.90.70.10">
    <property type="entry name" value="Cysteine proteinases"/>
    <property type="match status" value="1"/>
</dbReference>
<dbReference type="AlphaFoldDB" id="A0AAD7D785"/>
<dbReference type="EMBL" id="JARKIE010000115">
    <property type="protein sequence ID" value="KAJ7681639.1"/>
    <property type="molecule type" value="Genomic_DNA"/>
</dbReference>
<feature type="domain" description="USP" evidence="8">
    <location>
        <begin position="1"/>
        <end position="314"/>
    </location>
</feature>
<evidence type="ECO:0000313" key="10">
    <source>
        <dbReference type="Proteomes" id="UP001221757"/>
    </source>
</evidence>
<proteinExistence type="predicted"/>
<dbReference type="Pfam" id="PF00443">
    <property type="entry name" value="UCH"/>
    <property type="match status" value="1"/>
</dbReference>
<keyword evidence="3" id="KW-0645">Protease</keyword>
<dbReference type="InterPro" id="IPR001394">
    <property type="entry name" value="Peptidase_C19_UCH"/>
</dbReference>
<evidence type="ECO:0000256" key="7">
    <source>
        <dbReference type="SAM" id="MobiDB-lite"/>
    </source>
</evidence>
<evidence type="ECO:0000256" key="3">
    <source>
        <dbReference type="ARBA" id="ARBA00022670"/>
    </source>
</evidence>
<keyword evidence="5" id="KW-0378">Hydrolase</keyword>
<dbReference type="GO" id="GO:0006508">
    <property type="term" value="P:proteolysis"/>
    <property type="evidence" value="ECO:0007669"/>
    <property type="project" value="UniProtKB-KW"/>
</dbReference>
<evidence type="ECO:0000256" key="1">
    <source>
        <dbReference type="ARBA" id="ARBA00000707"/>
    </source>
</evidence>
<evidence type="ECO:0000256" key="5">
    <source>
        <dbReference type="ARBA" id="ARBA00022801"/>
    </source>
</evidence>
<evidence type="ECO:0000256" key="6">
    <source>
        <dbReference type="ARBA" id="ARBA00022807"/>
    </source>
</evidence>
<sequence length="314" mass="34098">MCFANAVLQALVHCAPFAALVVRLGAGAGAGQRPVGGLLGATGAFVREFMEEKQGGKEANVNANGKEGNGKGKGRAEREREREEEEEEREAFVPTGVYDALKGTKRFDHMRGGHQEDAEEFLGFFLDTLEEELLALPAPTVVEAEEPVEAQDGWLEVGRKNRAVVTRTIKAAESPISRIFGGKFRSTLRAAGQKDSVIVEDWRALRLDIQRDAIHTIQDALAFIAHPQAVQMGTVTASQQILIAALPPVLVLHVKRFYYDATAGVVKLAKRVAFGPELEIGSDVLAPTATVRKPVRYKLFAGASLVPFQLPQEC</sequence>
<dbReference type="SUPFAM" id="SSF54001">
    <property type="entry name" value="Cysteine proteinases"/>
    <property type="match status" value="1"/>
</dbReference>
<name>A0AAD7D785_MYCRO</name>
<comment type="caution">
    <text evidence="9">The sequence shown here is derived from an EMBL/GenBank/DDBJ whole genome shotgun (WGS) entry which is preliminary data.</text>
</comment>
<feature type="region of interest" description="Disordered" evidence="7">
    <location>
        <begin position="55"/>
        <end position="92"/>
    </location>
</feature>
<evidence type="ECO:0000256" key="2">
    <source>
        <dbReference type="ARBA" id="ARBA00012759"/>
    </source>
</evidence>
<feature type="compositionally biased region" description="Basic and acidic residues" evidence="7">
    <location>
        <begin position="68"/>
        <end position="81"/>
    </location>
</feature>
<dbReference type="GO" id="GO:0016579">
    <property type="term" value="P:protein deubiquitination"/>
    <property type="evidence" value="ECO:0007669"/>
    <property type="project" value="InterPro"/>
</dbReference>
<dbReference type="PANTHER" id="PTHR24006:SF687">
    <property type="entry name" value="UBIQUITIN CARBOXYL-TERMINAL HYDROLASE 10"/>
    <property type="match status" value="1"/>
</dbReference>
<comment type="catalytic activity">
    <reaction evidence="1">
        <text>Thiol-dependent hydrolysis of ester, thioester, amide, peptide and isopeptide bonds formed by the C-terminal Gly of ubiquitin (a 76-residue protein attached to proteins as an intracellular targeting signal).</text>
        <dbReference type="EC" id="3.4.19.12"/>
    </reaction>
</comment>
<dbReference type="Proteomes" id="UP001221757">
    <property type="component" value="Unassembled WGS sequence"/>
</dbReference>
<dbReference type="PANTHER" id="PTHR24006">
    <property type="entry name" value="UBIQUITIN CARBOXYL-TERMINAL HYDROLASE"/>
    <property type="match status" value="1"/>
</dbReference>
<accession>A0AAD7D785</accession>
<dbReference type="EC" id="3.4.19.12" evidence="2"/>